<keyword evidence="1" id="KW-1133">Transmembrane helix</keyword>
<evidence type="ECO:0000313" key="3">
    <source>
        <dbReference type="Proteomes" id="UP001597012"/>
    </source>
</evidence>
<proteinExistence type="predicted"/>
<keyword evidence="1" id="KW-0812">Transmembrane</keyword>
<dbReference type="EMBL" id="JBHTHY010000003">
    <property type="protein sequence ID" value="MFD0797040.1"/>
    <property type="molecule type" value="Genomic_DNA"/>
</dbReference>
<keyword evidence="1" id="KW-0472">Membrane</keyword>
<gene>
    <name evidence="2" type="ORF">ACFQZJ_06185</name>
</gene>
<accession>A0ABW3B1M4</accession>
<protein>
    <submittedName>
        <fullName evidence="2">Uncharacterized protein</fullName>
    </submittedName>
</protein>
<reference evidence="3" key="1">
    <citation type="journal article" date="2019" name="Int. J. Syst. Evol. Microbiol.">
        <title>The Global Catalogue of Microorganisms (GCM) 10K type strain sequencing project: providing services to taxonomists for standard genome sequencing and annotation.</title>
        <authorList>
            <consortium name="The Broad Institute Genomics Platform"/>
            <consortium name="The Broad Institute Genome Sequencing Center for Infectious Disease"/>
            <person name="Wu L."/>
            <person name="Ma J."/>
        </authorList>
    </citation>
    <scope>NUCLEOTIDE SEQUENCE [LARGE SCALE GENOMIC DNA]</scope>
    <source>
        <strain evidence="3">CCUG 61948</strain>
    </source>
</reference>
<comment type="caution">
    <text evidence="2">The sequence shown here is derived from an EMBL/GenBank/DDBJ whole genome shotgun (WGS) entry which is preliminary data.</text>
</comment>
<feature type="transmembrane region" description="Helical" evidence="1">
    <location>
        <begin position="12"/>
        <end position="34"/>
    </location>
</feature>
<dbReference type="RefSeq" id="WP_379933068.1">
    <property type="nucleotide sequence ID" value="NZ_JBHTHY010000003.1"/>
</dbReference>
<organism evidence="2 3">
    <name type="scientific">Maribacter chungangensis</name>
    <dbReference type="NCBI Taxonomy" id="1069117"/>
    <lineage>
        <taxon>Bacteria</taxon>
        <taxon>Pseudomonadati</taxon>
        <taxon>Bacteroidota</taxon>
        <taxon>Flavobacteriia</taxon>
        <taxon>Flavobacteriales</taxon>
        <taxon>Flavobacteriaceae</taxon>
        <taxon>Maribacter</taxon>
    </lineage>
</organism>
<evidence type="ECO:0000256" key="1">
    <source>
        <dbReference type="SAM" id="Phobius"/>
    </source>
</evidence>
<name>A0ABW3B1M4_9FLAO</name>
<dbReference type="Proteomes" id="UP001597012">
    <property type="component" value="Unassembled WGS sequence"/>
</dbReference>
<sequence length="227" mass="24782">MDLRTERKVKFWLASLAKVLVIVLIVFKLIPYVFDTAKSSKDSTLTKKNEAIKVGKDSTIDNLIIGNTPGNGSKADFELTKQGSAAVSVGDTVKLAVPSNIKEVENSIGIFIFDENNLDRTVAGQLEKTILQEYQVKSVSPTPNKLHLLNGTMTGLGKLENVCIGTVSYTFKNNGAKITCMLQIAFDTYNVRSGFKLKNLSASLTRYGIGFSNEQAKDVAIRKINGI</sequence>
<evidence type="ECO:0000313" key="2">
    <source>
        <dbReference type="EMBL" id="MFD0797040.1"/>
    </source>
</evidence>
<keyword evidence="3" id="KW-1185">Reference proteome</keyword>